<evidence type="ECO:0000259" key="1">
    <source>
        <dbReference type="Pfam" id="PF13649"/>
    </source>
</evidence>
<accession>A0A844W1I2</accession>
<keyword evidence="2" id="KW-0489">Methyltransferase</keyword>
<dbReference type="GO" id="GO:0008168">
    <property type="term" value="F:methyltransferase activity"/>
    <property type="evidence" value="ECO:0007669"/>
    <property type="project" value="UniProtKB-KW"/>
</dbReference>
<gene>
    <name evidence="2" type="ORF">GLS40_02820</name>
</gene>
<protein>
    <submittedName>
        <fullName evidence="2">Methyltransferase domain-containing protein</fullName>
    </submittedName>
</protein>
<sequence>MDWNARYSTDDYLFGTAPSRFLSEHVHLLTAGDTALCIADGEGRNSVFMAEQGLNVTAWDASPVALDKARKLAESRGVTVDFRQETAERFGWTARQYDIVCGIFFQFAGPALRRQVFDGMIAATRPGGLILIHGYTPKQIEFGTGGPGVVENLYTAEILTDAFSAHEIVELRDYEAEISEGSGHEGMSALTDLVVRRV</sequence>
<dbReference type="Gene3D" id="3.40.50.150">
    <property type="entry name" value="Vaccinia Virus protein VP39"/>
    <property type="match status" value="1"/>
</dbReference>
<reference evidence="2 3" key="1">
    <citation type="submission" date="2019-11" db="EMBL/GenBank/DDBJ databases">
        <title>Pseudooceanicola pacifica sp. nov., isolated from deep-sea sediment of the Pacific Ocean.</title>
        <authorList>
            <person name="Lyu L."/>
        </authorList>
    </citation>
    <scope>NUCLEOTIDE SEQUENCE [LARGE SCALE GENOMIC DNA]</scope>
    <source>
        <strain evidence="2 3">216_PA32_1</strain>
    </source>
</reference>
<dbReference type="GO" id="GO:0032259">
    <property type="term" value="P:methylation"/>
    <property type="evidence" value="ECO:0007669"/>
    <property type="project" value="UniProtKB-KW"/>
</dbReference>
<feature type="domain" description="Methyltransferase" evidence="1">
    <location>
        <begin position="36"/>
        <end position="128"/>
    </location>
</feature>
<dbReference type="Pfam" id="PF13649">
    <property type="entry name" value="Methyltransf_25"/>
    <property type="match status" value="1"/>
</dbReference>
<dbReference type="EMBL" id="WNXQ01000001">
    <property type="protein sequence ID" value="MWB76955.1"/>
    <property type="molecule type" value="Genomic_DNA"/>
</dbReference>
<dbReference type="Proteomes" id="UP000443843">
    <property type="component" value="Unassembled WGS sequence"/>
</dbReference>
<dbReference type="SUPFAM" id="SSF53335">
    <property type="entry name" value="S-adenosyl-L-methionine-dependent methyltransferases"/>
    <property type="match status" value="1"/>
</dbReference>
<dbReference type="InterPro" id="IPR029063">
    <property type="entry name" value="SAM-dependent_MTases_sf"/>
</dbReference>
<name>A0A844W1I2_9RHOB</name>
<comment type="caution">
    <text evidence="2">The sequence shown here is derived from an EMBL/GenBank/DDBJ whole genome shotgun (WGS) entry which is preliminary data.</text>
</comment>
<organism evidence="2 3">
    <name type="scientific">Pseudooceanicola pacificus</name>
    <dbReference type="NCBI Taxonomy" id="2676438"/>
    <lineage>
        <taxon>Bacteria</taxon>
        <taxon>Pseudomonadati</taxon>
        <taxon>Pseudomonadota</taxon>
        <taxon>Alphaproteobacteria</taxon>
        <taxon>Rhodobacterales</taxon>
        <taxon>Paracoccaceae</taxon>
        <taxon>Pseudooceanicola</taxon>
    </lineage>
</organism>
<keyword evidence="3" id="KW-1185">Reference proteome</keyword>
<dbReference type="InterPro" id="IPR041698">
    <property type="entry name" value="Methyltransf_25"/>
</dbReference>
<dbReference type="CDD" id="cd02440">
    <property type="entry name" value="AdoMet_MTases"/>
    <property type="match status" value="1"/>
</dbReference>
<dbReference type="RefSeq" id="WP_160381073.1">
    <property type="nucleotide sequence ID" value="NZ_WNXQ01000001.1"/>
</dbReference>
<proteinExistence type="predicted"/>
<dbReference type="AlphaFoldDB" id="A0A844W1I2"/>
<keyword evidence="2" id="KW-0808">Transferase</keyword>
<evidence type="ECO:0000313" key="3">
    <source>
        <dbReference type="Proteomes" id="UP000443843"/>
    </source>
</evidence>
<evidence type="ECO:0000313" key="2">
    <source>
        <dbReference type="EMBL" id="MWB76955.1"/>
    </source>
</evidence>